<evidence type="ECO:0000256" key="1">
    <source>
        <dbReference type="SAM" id="MobiDB-lite"/>
    </source>
</evidence>
<comment type="caution">
    <text evidence="3">The sequence shown here is derived from an EMBL/GenBank/DDBJ whole genome shotgun (WGS) entry which is preliminary data.</text>
</comment>
<evidence type="ECO:0000259" key="2">
    <source>
        <dbReference type="Pfam" id="PF13474"/>
    </source>
</evidence>
<dbReference type="InterPro" id="IPR037401">
    <property type="entry name" value="SnoaL-like"/>
</dbReference>
<feature type="domain" description="SnoaL-like" evidence="2">
    <location>
        <begin position="10"/>
        <end position="131"/>
    </location>
</feature>
<reference evidence="3 4" key="1">
    <citation type="submission" date="2019-03" db="EMBL/GenBank/DDBJ databases">
        <title>Metabolic reconstructions from genomes of highly enriched 'Candidatus Accumulibacter' and 'Candidatus Competibacter' bioreactor populations.</title>
        <authorList>
            <person name="Annavajhala M.K."/>
            <person name="Welles L."/>
            <person name="Abbas B."/>
            <person name="Sorokin D."/>
            <person name="Park H."/>
            <person name="Van Loosdrecht M."/>
            <person name="Chandran K."/>
        </authorList>
    </citation>
    <scope>NUCLEOTIDE SEQUENCE [LARGE SCALE GENOMIC DNA]</scope>
    <source>
        <strain evidence="3 4">SBR_G</strain>
    </source>
</reference>
<feature type="region of interest" description="Disordered" evidence="1">
    <location>
        <begin position="134"/>
        <end position="160"/>
    </location>
</feature>
<dbReference type="SUPFAM" id="SSF54427">
    <property type="entry name" value="NTF2-like"/>
    <property type="match status" value="1"/>
</dbReference>
<accession>A0ABX1TNM0</accession>
<sequence>METDLVREEIQAVLQKHDEALDKQDLKALLSLYADDPKIAMMGTGPGEFWKGKAEVEAAYQEFMKDFKAGSLKHQCPDTSGGHRGEVAWLVASCNMQDVALDGQTRKYGLNVSAVFEKQKEGWKIQTLHFSNLTGADTPPKGKASAAPAATPAAASKQAE</sequence>
<protein>
    <submittedName>
        <fullName evidence="3">DUF4440 domain-containing protein</fullName>
    </submittedName>
</protein>
<proteinExistence type="predicted"/>
<dbReference type="Gene3D" id="3.10.450.50">
    <property type="match status" value="1"/>
</dbReference>
<evidence type="ECO:0000313" key="3">
    <source>
        <dbReference type="EMBL" id="NMQ19500.1"/>
    </source>
</evidence>
<evidence type="ECO:0000313" key="4">
    <source>
        <dbReference type="Proteomes" id="UP000760480"/>
    </source>
</evidence>
<dbReference type="RefSeq" id="WP_169248756.1">
    <property type="nucleotide sequence ID" value="NZ_SPMZ01000027.1"/>
</dbReference>
<dbReference type="Proteomes" id="UP000760480">
    <property type="component" value="Unassembled WGS sequence"/>
</dbReference>
<name>A0ABX1TNM0_9GAMM</name>
<dbReference type="Pfam" id="PF13474">
    <property type="entry name" value="SnoaL_3"/>
    <property type="match status" value="1"/>
</dbReference>
<dbReference type="InterPro" id="IPR032710">
    <property type="entry name" value="NTF2-like_dom_sf"/>
</dbReference>
<feature type="compositionally biased region" description="Low complexity" evidence="1">
    <location>
        <begin position="138"/>
        <end position="160"/>
    </location>
</feature>
<organism evidence="3 4">
    <name type="scientific">Candidatus Competibacter phosphatis</name>
    <dbReference type="NCBI Taxonomy" id="221280"/>
    <lineage>
        <taxon>Bacteria</taxon>
        <taxon>Pseudomonadati</taxon>
        <taxon>Pseudomonadota</taxon>
        <taxon>Gammaproteobacteria</taxon>
        <taxon>Candidatus Competibacteraceae</taxon>
        <taxon>Candidatus Competibacter</taxon>
    </lineage>
</organism>
<keyword evidence="4" id="KW-1185">Reference proteome</keyword>
<gene>
    <name evidence="3" type="ORF">E4P82_10005</name>
</gene>
<dbReference type="EMBL" id="SPMZ01000027">
    <property type="protein sequence ID" value="NMQ19500.1"/>
    <property type="molecule type" value="Genomic_DNA"/>
</dbReference>